<evidence type="ECO:0000313" key="3">
    <source>
        <dbReference type="Proteomes" id="UP000198253"/>
    </source>
</evidence>
<name>A0A1C5AAK7_MICEC</name>
<dbReference type="EMBL" id="LT607413">
    <property type="protein sequence ID" value="SCF42630.1"/>
    <property type="molecule type" value="Genomic_DNA"/>
</dbReference>
<reference evidence="1" key="1">
    <citation type="submission" date="2016-06" db="EMBL/GenBank/DDBJ databases">
        <authorList>
            <person name="Kjaerup R.B."/>
            <person name="Dalgaard T.S."/>
            <person name="Juul-Madsen H.R."/>
        </authorList>
    </citation>
    <scope>NUCLEOTIDE SEQUENCE [LARGE SCALE GENOMIC DNA]</scope>
    <source>
        <strain evidence="1">DSM 43816</strain>
    </source>
</reference>
<dbReference type="RefSeq" id="WP_088985113.1">
    <property type="nucleotide sequence ID" value="NZ_LT607413.1"/>
</dbReference>
<evidence type="ECO:0000313" key="1">
    <source>
        <dbReference type="EMBL" id="SCF42189.1"/>
    </source>
</evidence>
<accession>A0A1C5AAK7</accession>
<evidence type="ECO:0000313" key="2">
    <source>
        <dbReference type="EMBL" id="SCF42630.1"/>
    </source>
</evidence>
<gene>
    <name evidence="1" type="ORF">GA0070618_6625</name>
    <name evidence="2" type="ORF">GA0070618_6691</name>
</gene>
<dbReference type="AlphaFoldDB" id="A0A1C5AAK7"/>
<dbReference type="OrthoDB" id="3396211at2"/>
<sequence>MFLTTPAQRAAAVLQMVEEARRVKREGIDIPAPALISRFLWWLKLGRNDAQMLAWEVWPNASAPPR</sequence>
<proteinExistence type="predicted"/>
<reference evidence="3" key="2">
    <citation type="submission" date="2016-06" db="EMBL/GenBank/DDBJ databases">
        <authorList>
            <person name="Varghese N."/>
            <person name="Submissions Spin"/>
        </authorList>
    </citation>
    <scope>NUCLEOTIDE SEQUENCE [LARGE SCALE GENOMIC DNA]</scope>
    <source>
        <strain evidence="3">DSM 43816</strain>
    </source>
</reference>
<protein>
    <submittedName>
        <fullName evidence="1">Uncharacterized protein</fullName>
    </submittedName>
</protein>
<organism evidence="1 3">
    <name type="scientific">Micromonospora echinospora</name>
    <name type="common">Micromonospora purpurea</name>
    <dbReference type="NCBI Taxonomy" id="1877"/>
    <lineage>
        <taxon>Bacteria</taxon>
        <taxon>Bacillati</taxon>
        <taxon>Actinomycetota</taxon>
        <taxon>Actinomycetes</taxon>
        <taxon>Micromonosporales</taxon>
        <taxon>Micromonosporaceae</taxon>
        <taxon>Micromonospora</taxon>
    </lineage>
</organism>
<dbReference type="EMBL" id="LT607413">
    <property type="protein sequence ID" value="SCF42189.1"/>
    <property type="molecule type" value="Genomic_DNA"/>
</dbReference>
<dbReference type="Proteomes" id="UP000198253">
    <property type="component" value="Chromosome I"/>
</dbReference>
<keyword evidence="3" id="KW-1185">Reference proteome</keyword>